<accession>A0ABX0V0P6</accession>
<dbReference type="PIRSF" id="PIRSF009471">
    <property type="entry name" value="UCP009471"/>
    <property type="match status" value="1"/>
</dbReference>
<dbReference type="PANTHER" id="PTHR36509:SF2">
    <property type="entry name" value="BLL3101 PROTEIN"/>
    <property type="match status" value="1"/>
</dbReference>
<dbReference type="SUPFAM" id="SSF160935">
    <property type="entry name" value="VPA0735-like"/>
    <property type="match status" value="1"/>
</dbReference>
<dbReference type="PANTHER" id="PTHR36509">
    <property type="entry name" value="BLL3101 PROTEIN"/>
    <property type="match status" value="1"/>
</dbReference>
<comment type="caution">
    <text evidence="2">The sequence shown here is derived from an EMBL/GenBank/DDBJ whole genome shotgun (WGS) entry which is preliminary data.</text>
</comment>
<reference evidence="2 3" key="1">
    <citation type="submission" date="2020-03" db="EMBL/GenBank/DDBJ databases">
        <title>Genomic Encyclopedia of Type Strains, Phase IV (KMG-IV): sequencing the most valuable type-strain genomes for metagenomic binning, comparative biology and taxonomic classification.</title>
        <authorList>
            <person name="Goeker M."/>
        </authorList>
    </citation>
    <scope>NUCLEOTIDE SEQUENCE [LARGE SCALE GENOMIC DNA]</scope>
    <source>
        <strain evidence="2 3">DSM 103870</strain>
    </source>
</reference>
<evidence type="ECO:0000313" key="2">
    <source>
        <dbReference type="EMBL" id="NIJ56676.1"/>
    </source>
</evidence>
<dbReference type="InterPro" id="IPR010621">
    <property type="entry name" value="DUF1214"/>
</dbReference>
<dbReference type="Proteomes" id="UP001429580">
    <property type="component" value="Unassembled WGS sequence"/>
</dbReference>
<dbReference type="Pfam" id="PF06742">
    <property type="entry name" value="DUF1214"/>
    <property type="match status" value="1"/>
</dbReference>
<gene>
    <name evidence="2" type="ORF">FHS82_000489</name>
</gene>
<dbReference type="Gene3D" id="2.60.120.600">
    <property type="entry name" value="Domain of unknown function DUF1214, C-terminal domain"/>
    <property type="match status" value="1"/>
</dbReference>
<dbReference type="InterPro" id="IPR037049">
    <property type="entry name" value="DUF1214_C_sf"/>
</dbReference>
<evidence type="ECO:0000259" key="1">
    <source>
        <dbReference type="Pfam" id="PF06742"/>
    </source>
</evidence>
<organism evidence="2 3">
    <name type="scientific">Pseudochelatococcus lubricantis</name>
    <dbReference type="NCBI Taxonomy" id="1538102"/>
    <lineage>
        <taxon>Bacteria</taxon>
        <taxon>Pseudomonadati</taxon>
        <taxon>Pseudomonadota</taxon>
        <taxon>Alphaproteobacteria</taxon>
        <taxon>Hyphomicrobiales</taxon>
        <taxon>Chelatococcaceae</taxon>
        <taxon>Pseudochelatococcus</taxon>
    </lineage>
</organism>
<feature type="domain" description="DUF1214" evidence="1">
    <location>
        <begin position="72"/>
        <end position="169"/>
    </location>
</feature>
<sequence>MRVILAILTALFIAAATGLGSAWYLTRGEPPLGGVQVGPWTAWPDVGSPAIDPYARAIVARTGALPLGAGEGLALTATHDSEGRALDGACTYSMRGALPPSRAWTLTVYDADGRLPANDTGRNGFTSYELLRRPDGTAEILLSRAVEPGNWLMLPQTQRFSLMLRLYSAPLAAITGAVEAAALLAIDRLACP</sequence>
<dbReference type="EMBL" id="JAASQI010000001">
    <property type="protein sequence ID" value="NIJ56676.1"/>
    <property type="molecule type" value="Genomic_DNA"/>
</dbReference>
<dbReference type="InterPro" id="IPR012038">
    <property type="entry name" value="UCP009471"/>
</dbReference>
<dbReference type="RefSeq" id="WP_343042484.1">
    <property type="nucleotide sequence ID" value="NZ_JAASQI010000001.1"/>
</dbReference>
<evidence type="ECO:0000313" key="3">
    <source>
        <dbReference type="Proteomes" id="UP001429580"/>
    </source>
</evidence>
<name>A0ABX0V0P6_9HYPH</name>
<keyword evidence="3" id="KW-1185">Reference proteome</keyword>
<proteinExistence type="predicted"/>
<protein>
    <recommendedName>
        <fullName evidence="1">DUF1214 domain-containing protein</fullName>
    </recommendedName>
</protein>